<dbReference type="OrthoDB" id="239701at2759"/>
<dbReference type="PANTHER" id="PTHR22872">
    <property type="entry name" value="BTK-BINDING PROTEIN-RELATED"/>
    <property type="match status" value="1"/>
</dbReference>
<dbReference type="PROSITE" id="PS51284">
    <property type="entry name" value="DOC"/>
    <property type="match status" value="1"/>
</dbReference>
<dbReference type="Pfam" id="PF11515">
    <property type="entry name" value="Cul7"/>
    <property type="match status" value="1"/>
</dbReference>
<dbReference type="InterPro" id="IPR009060">
    <property type="entry name" value="UBA-like_sf"/>
</dbReference>
<comment type="subcellular location">
    <subcellularLocation>
        <location evidence="2">Cytoplasm</location>
    </subcellularLocation>
</comment>
<dbReference type="Gene3D" id="3.90.1750.10">
    <property type="entry name" value="Hect, E3 ligase catalytic domains"/>
    <property type="match status" value="1"/>
</dbReference>
<dbReference type="PROSITE" id="PS50237">
    <property type="entry name" value="HECT"/>
    <property type="match status" value="1"/>
</dbReference>
<feature type="repeat" description="RCC1" evidence="11">
    <location>
        <begin position="3086"/>
        <end position="3137"/>
    </location>
</feature>
<evidence type="ECO:0000256" key="10">
    <source>
        <dbReference type="PROSITE-ProRule" id="PRU00104"/>
    </source>
</evidence>
<dbReference type="Pfam" id="PF25390">
    <property type="entry name" value="WD40_RLD"/>
    <property type="match status" value="2"/>
</dbReference>
<evidence type="ECO:0000256" key="4">
    <source>
        <dbReference type="ARBA" id="ARBA00012485"/>
    </source>
</evidence>
<feature type="repeat" description="RCC1" evidence="11">
    <location>
        <begin position="3140"/>
        <end position="3191"/>
    </location>
</feature>
<feature type="compositionally biased region" description="Basic and acidic residues" evidence="12">
    <location>
        <begin position="2373"/>
        <end position="2397"/>
    </location>
</feature>
<dbReference type="Gene3D" id="1.10.8.10">
    <property type="entry name" value="DNA helicase RuvA subunit, C-terminal domain"/>
    <property type="match status" value="1"/>
</dbReference>
<evidence type="ECO:0000256" key="8">
    <source>
        <dbReference type="ARBA" id="ARBA00022737"/>
    </source>
</evidence>
<evidence type="ECO:0000256" key="1">
    <source>
        <dbReference type="ARBA" id="ARBA00000885"/>
    </source>
</evidence>
<dbReference type="GO" id="GO:0046872">
    <property type="term" value="F:metal ion binding"/>
    <property type="evidence" value="ECO:0007669"/>
    <property type="project" value="InterPro"/>
</dbReference>
<dbReference type="FunFam" id="3.30.2160.10:FF:000010">
    <property type="entry name" value="E3 ubiquitin-protein ligase HERC2 isoform X2"/>
    <property type="match status" value="1"/>
</dbReference>
<dbReference type="CDD" id="cd14402">
    <property type="entry name" value="UBA_HERC2"/>
    <property type="match status" value="1"/>
</dbReference>
<protein>
    <recommendedName>
        <fullName evidence="4">HECT-type E3 ubiquitin transferase</fullName>
        <ecNumber evidence="4">2.3.2.26</ecNumber>
    </recommendedName>
</protein>
<reference evidence="16" key="1">
    <citation type="submission" date="2022-01" db="EMBL/GenBank/DDBJ databases">
        <authorList>
            <person name="King R."/>
        </authorList>
    </citation>
    <scope>NUCLEOTIDE SEQUENCE</scope>
</reference>
<evidence type="ECO:0000256" key="3">
    <source>
        <dbReference type="ARBA" id="ARBA00004906"/>
    </source>
</evidence>
<dbReference type="Proteomes" id="UP001153620">
    <property type="component" value="Chromosome 2"/>
</dbReference>
<evidence type="ECO:0000313" key="17">
    <source>
        <dbReference type="Proteomes" id="UP001153620"/>
    </source>
</evidence>
<feature type="domain" description="HECT" evidence="13">
    <location>
        <begin position="4472"/>
        <end position="4805"/>
    </location>
</feature>
<feature type="domain" description="DOC" evidence="14">
    <location>
        <begin position="2724"/>
        <end position="2901"/>
    </location>
</feature>
<gene>
    <name evidence="16" type="ORF">CHIRRI_LOCUS5714</name>
</gene>
<dbReference type="GO" id="GO:0016567">
    <property type="term" value="P:protein ubiquitination"/>
    <property type="evidence" value="ECO:0007669"/>
    <property type="project" value="InterPro"/>
</dbReference>
<dbReference type="CDD" id="cd00078">
    <property type="entry name" value="HECTc"/>
    <property type="match status" value="1"/>
</dbReference>
<dbReference type="InterPro" id="IPR006624">
    <property type="entry name" value="Beta-propeller_rpt_TECPR"/>
</dbReference>
<dbReference type="SUPFAM" id="SSF63748">
    <property type="entry name" value="Tudor/PWWP/MBT"/>
    <property type="match status" value="1"/>
</dbReference>
<feature type="repeat" description="RCC1" evidence="11">
    <location>
        <begin position="562"/>
        <end position="614"/>
    </location>
</feature>
<feature type="repeat" description="RCC1" evidence="11">
    <location>
        <begin position="2980"/>
        <end position="3033"/>
    </location>
</feature>
<dbReference type="InterPro" id="IPR036400">
    <property type="entry name" value="Cyt_B5-like_heme/steroid_sf"/>
</dbReference>
<dbReference type="InterPro" id="IPR008979">
    <property type="entry name" value="Galactose-bd-like_sf"/>
</dbReference>
<evidence type="ECO:0000256" key="2">
    <source>
        <dbReference type="ARBA" id="ARBA00004496"/>
    </source>
</evidence>
<feature type="repeat" description="RCC1" evidence="11">
    <location>
        <begin position="4016"/>
        <end position="4069"/>
    </location>
</feature>
<dbReference type="SMART" id="SM00119">
    <property type="entry name" value="HECTc"/>
    <property type="match status" value="1"/>
</dbReference>
<dbReference type="Gene3D" id="3.10.120.10">
    <property type="entry name" value="Cytochrome b5-like heme/steroid binding domain"/>
    <property type="match status" value="1"/>
</dbReference>
<feature type="repeat" description="RCC1" evidence="11">
    <location>
        <begin position="667"/>
        <end position="716"/>
    </location>
</feature>
<dbReference type="InterPro" id="IPR000569">
    <property type="entry name" value="HECT_dom"/>
</dbReference>
<feature type="repeat" description="RCC1" evidence="11">
    <location>
        <begin position="3244"/>
        <end position="3295"/>
    </location>
</feature>
<dbReference type="Gene3D" id="2.30.30.40">
    <property type="entry name" value="SH3 Domains"/>
    <property type="match status" value="1"/>
</dbReference>
<evidence type="ECO:0000256" key="12">
    <source>
        <dbReference type="SAM" id="MobiDB-lite"/>
    </source>
</evidence>
<dbReference type="SUPFAM" id="SSF46934">
    <property type="entry name" value="UBA-like"/>
    <property type="match status" value="1"/>
</dbReference>
<feature type="repeat" description="RCC1" evidence="11">
    <location>
        <begin position="4228"/>
        <end position="4279"/>
    </location>
</feature>
<proteinExistence type="predicted"/>
<dbReference type="FunFam" id="2.30.30.40:FF:000074">
    <property type="entry name" value="E3 ubiquitin-protein ligase HERC2 isoform X1"/>
    <property type="match status" value="1"/>
</dbReference>
<dbReference type="SUPFAM" id="SSF159034">
    <property type="entry name" value="Mib/herc2 domain-like"/>
    <property type="match status" value="1"/>
</dbReference>
<feature type="repeat" description="RCC1" evidence="11">
    <location>
        <begin position="4280"/>
        <end position="4331"/>
    </location>
</feature>
<dbReference type="SMART" id="SM01337">
    <property type="entry name" value="APC10"/>
    <property type="match status" value="1"/>
</dbReference>
<dbReference type="SMART" id="SM00706">
    <property type="entry name" value="TECPR"/>
    <property type="match status" value="4"/>
</dbReference>
<dbReference type="SUPFAM" id="SSF56204">
    <property type="entry name" value="Hect, E3 ligase catalytic domain"/>
    <property type="match status" value="1"/>
</dbReference>
<dbReference type="InterPro" id="IPR010606">
    <property type="entry name" value="Mib_Herc2"/>
</dbReference>
<dbReference type="FunFam" id="2.130.10.30:FF:000003">
    <property type="entry name" value="E3 ubiquitin-protein ligase HERC2 isoform X1"/>
    <property type="match status" value="1"/>
</dbReference>
<dbReference type="Gene3D" id="3.30.2410.10">
    <property type="entry name" value="Hect, E3 ligase catalytic domain"/>
    <property type="match status" value="1"/>
</dbReference>
<dbReference type="FunFam" id="2.130.10.30:FF:000004">
    <property type="entry name" value="E3 ubiquitin-protein ligase HERC2 isoform X2"/>
    <property type="match status" value="1"/>
</dbReference>
<accession>A0A9N9RU28</accession>
<dbReference type="Gene3D" id="2.130.10.30">
    <property type="entry name" value="Regulator of chromosome condensation 1/beta-lactamase-inhibitor protein II"/>
    <property type="match status" value="3"/>
</dbReference>
<evidence type="ECO:0000259" key="15">
    <source>
        <dbReference type="PROSITE" id="PS51416"/>
    </source>
</evidence>
<comment type="pathway">
    <text evidence="3">Protein modification; protein ubiquitination.</text>
</comment>
<dbReference type="EMBL" id="OU895878">
    <property type="protein sequence ID" value="CAG9802809.1"/>
    <property type="molecule type" value="Genomic_DNA"/>
</dbReference>
<dbReference type="GO" id="GO:0009966">
    <property type="term" value="P:regulation of signal transduction"/>
    <property type="evidence" value="ECO:0007669"/>
    <property type="project" value="UniProtKB-ARBA"/>
</dbReference>
<dbReference type="InterPro" id="IPR004939">
    <property type="entry name" value="APC_su10/DOC_dom"/>
</dbReference>
<keyword evidence="17" id="KW-1185">Reference proteome</keyword>
<dbReference type="GO" id="GO:0005737">
    <property type="term" value="C:cytoplasm"/>
    <property type="evidence" value="ECO:0007669"/>
    <property type="project" value="UniProtKB-SubCell"/>
</dbReference>
<dbReference type="Pfam" id="PF00632">
    <property type="entry name" value="HECT"/>
    <property type="match status" value="1"/>
</dbReference>
<dbReference type="FunFam" id="3.30.2410.10:FF:000006">
    <property type="entry name" value="probable E3 ubiquitin-protein ligase HERC1 isoform X2"/>
    <property type="match status" value="1"/>
</dbReference>
<evidence type="ECO:0000256" key="6">
    <source>
        <dbReference type="ARBA" id="ARBA00022553"/>
    </source>
</evidence>
<dbReference type="PANTHER" id="PTHR22872:SF2">
    <property type="entry name" value="INHIBITOR OF BRUTON TYROSINE KINASE"/>
    <property type="match status" value="1"/>
</dbReference>
<dbReference type="Pfam" id="PF06701">
    <property type="entry name" value="MIB_HERC2"/>
    <property type="match status" value="1"/>
</dbReference>
<evidence type="ECO:0000256" key="5">
    <source>
        <dbReference type="ARBA" id="ARBA00022490"/>
    </source>
</evidence>
<dbReference type="PRINTS" id="PR00633">
    <property type="entry name" value="RCCNDNSATION"/>
</dbReference>
<reference evidence="16" key="2">
    <citation type="submission" date="2022-10" db="EMBL/GenBank/DDBJ databases">
        <authorList>
            <consortium name="ENA_rothamsted_submissions"/>
            <consortium name="culmorum"/>
            <person name="King R."/>
        </authorList>
    </citation>
    <scope>NUCLEOTIDE SEQUENCE</scope>
</reference>
<evidence type="ECO:0000256" key="11">
    <source>
        <dbReference type="PROSITE-ProRule" id="PRU00235"/>
    </source>
</evidence>
<feature type="active site" description="Glycyl thioester intermediate" evidence="10">
    <location>
        <position position="4768"/>
    </location>
</feature>
<evidence type="ECO:0000256" key="9">
    <source>
        <dbReference type="ARBA" id="ARBA00022786"/>
    </source>
</evidence>
<feature type="repeat" description="RCC1" evidence="11">
    <location>
        <begin position="4122"/>
        <end position="4173"/>
    </location>
</feature>
<feature type="repeat" description="RCC1" evidence="11">
    <location>
        <begin position="4070"/>
        <end position="4121"/>
    </location>
</feature>
<dbReference type="Gene3D" id="3.30.2160.10">
    <property type="entry name" value="Hect, E3 ligase catalytic domain"/>
    <property type="match status" value="1"/>
</dbReference>
<evidence type="ECO:0000259" key="13">
    <source>
        <dbReference type="PROSITE" id="PS50237"/>
    </source>
</evidence>
<organism evidence="16 17">
    <name type="scientific">Chironomus riparius</name>
    <dbReference type="NCBI Taxonomy" id="315576"/>
    <lineage>
        <taxon>Eukaryota</taxon>
        <taxon>Metazoa</taxon>
        <taxon>Ecdysozoa</taxon>
        <taxon>Arthropoda</taxon>
        <taxon>Hexapoda</taxon>
        <taxon>Insecta</taxon>
        <taxon>Pterygota</taxon>
        <taxon>Neoptera</taxon>
        <taxon>Endopterygota</taxon>
        <taxon>Diptera</taxon>
        <taxon>Nematocera</taxon>
        <taxon>Chironomoidea</taxon>
        <taxon>Chironomidae</taxon>
        <taxon>Chironominae</taxon>
        <taxon>Chironomus</taxon>
    </lineage>
</organism>
<evidence type="ECO:0000256" key="7">
    <source>
        <dbReference type="ARBA" id="ARBA00022679"/>
    </source>
</evidence>
<dbReference type="InterPro" id="IPR037252">
    <property type="entry name" value="Mib_Herc2_sf"/>
</dbReference>
<dbReference type="InterPro" id="IPR000408">
    <property type="entry name" value="Reg_chr_condens"/>
</dbReference>
<name>A0A9N9RU28_9DIPT</name>
<keyword evidence="9 10" id="KW-0833">Ubl conjugation pathway</keyword>
<evidence type="ECO:0000313" key="16">
    <source>
        <dbReference type="EMBL" id="CAG9802809.1"/>
    </source>
</evidence>
<feature type="repeat" description="RCC1" evidence="11">
    <location>
        <begin position="2928"/>
        <end position="2979"/>
    </location>
</feature>
<feature type="repeat" description="RCC1" evidence="11">
    <location>
        <begin position="3964"/>
        <end position="4015"/>
    </location>
</feature>
<feature type="repeat" description="RCC1" evidence="11">
    <location>
        <begin position="3034"/>
        <end position="3085"/>
    </location>
</feature>
<evidence type="ECO:0000259" key="14">
    <source>
        <dbReference type="PROSITE" id="PS51284"/>
    </source>
</evidence>
<dbReference type="InterPro" id="IPR021097">
    <property type="entry name" value="CPH_domain"/>
</dbReference>
<comment type="catalytic activity">
    <reaction evidence="1">
        <text>S-ubiquitinyl-[E2 ubiquitin-conjugating enzyme]-L-cysteine + [acceptor protein]-L-lysine = [E2 ubiquitin-conjugating enzyme]-L-cysteine + N(6)-ubiquitinyl-[acceptor protein]-L-lysine.</text>
        <dbReference type="EC" id="2.3.2.26"/>
    </reaction>
</comment>
<dbReference type="GO" id="GO:0061630">
    <property type="term" value="F:ubiquitin protein ligase activity"/>
    <property type="evidence" value="ECO:0007669"/>
    <property type="project" value="UniProtKB-EC"/>
</dbReference>
<feature type="repeat" description="RCC1" evidence="11">
    <location>
        <begin position="3192"/>
        <end position="3243"/>
    </location>
</feature>
<dbReference type="SUPFAM" id="SSF50985">
    <property type="entry name" value="RCC1/BLIP-II"/>
    <property type="match status" value="3"/>
</dbReference>
<dbReference type="EC" id="2.3.2.26" evidence="4"/>
<keyword evidence="8" id="KW-0677">Repeat</keyword>
<dbReference type="Pfam" id="PF00415">
    <property type="entry name" value="RCC1"/>
    <property type="match status" value="7"/>
</dbReference>
<dbReference type="InterPro" id="IPR035983">
    <property type="entry name" value="Hect_E3_ubiquitin_ligase"/>
</dbReference>
<dbReference type="Gene3D" id="2.30.30.30">
    <property type="match status" value="1"/>
</dbReference>
<dbReference type="Gene3D" id="2.60.120.260">
    <property type="entry name" value="Galactose-binding domain-like"/>
    <property type="match status" value="1"/>
</dbReference>
<keyword evidence="6" id="KW-0597">Phosphoprotein</keyword>
<dbReference type="InterPro" id="IPR009091">
    <property type="entry name" value="RCC1/BLIP-II"/>
</dbReference>
<feature type="repeat" description="RCC1" evidence="11">
    <location>
        <begin position="4176"/>
        <end position="4227"/>
    </location>
</feature>
<feature type="domain" description="MIB/HERC2" evidence="15">
    <location>
        <begin position="1903"/>
        <end position="1974"/>
    </location>
</feature>
<dbReference type="SUPFAM" id="SSF49785">
    <property type="entry name" value="Galactose-binding domain-like"/>
    <property type="match status" value="1"/>
</dbReference>
<dbReference type="PROSITE" id="PS51416">
    <property type="entry name" value="MIB_HERC2"/>
    <property type="match status" value="1"/>
</dbReference>
<dbReference type="InterPro" id="IPR058923">
    <property type="entry name" value="RCC1-like_dom"/>
</dbReference>
<keyword evidence="7" id="KW-0808">Transferase</keyword>
<sequence>MWLRKLEYLDEKWLKCNLNAALKDQYFTRSAIFNTLIQDSELSDSKYNSIINSTGRHSYLRPDGKYYCGAKVLNCSCCEGICGPSSSCVCESCQLVPATLEMPDDFQNHQEKANDFIFSSESCFESWMWGPIPDDNQLNTCIKKLLAEQRKICLQASENSLSSFSLKMILKIYERYFTALSRSKSTKNTTQNRESMLIDEKNINYENETKEVTLTKSEKVKHELAKIGTRTALNFFFASLKRAWKCGDTDLCSELLSDSLEAIQTSLEPGGLFDTTGLSSLWMEAIEKSIKFLRQIVLNEISNENETAVAQIPRADRNISLNLLLELEMQKGTLAGSLEGVLLLLSLAELNVNNNDNRQLPLPSNGIPLINILRRYGDINKESSYLSSSDHHSFSPTESFLRFLSLPEGDQTIDDSLMDPLQAAVIIMSHLDRLCRFHLPSKMWTSRIQNYRNQQIISLGYNGLSPEFNAFSSESEDKWMYDYTRNSNYSAPTIDFGANIIVDQIACSENTILLLSTAGEVFEVKLHSDQTKAIKLDGFDSTVSKIYSNCEGRHFIAITLNMEVYSWGLEEYGRLGLGDENSTVLKPTKITALNDKQAIGASCGTTYSAVYTTNGELYTFGQGLYGKLGHGNSDDKNIPTLVNALKSHKIVDVACGDTHTLCVTDQGKVFSMGDSDFGKLGIGATNGSQVPILVESLNNIKNVYCGSHFSMAVSCDGMTIYTFGKGGRLGHENVLEDLYLPKKVEGLNGKKIERVSVGSAHCLLLMENGELYGFGKNDFAQICPPCITKDLIIAKPILTTPPFLKISGISCGSTQSIIWSHSAMICIPPRIPFVVDLTEQTFRLLDQLLSCVCSNISSTTTTASNESGHPPNQEAECIAVASLNLMCLQFHAMICNNISPKKVGLTGIRLKNIKSRILELSGGNSILKTIQEAAQSALQVGWSILLPTPSERAQTLTSLLPDPSKASAHRFMTDLLVGSIMAEGGLEIALNQVINSESQDCEQLPLLDLLKQLLHNNSTLTQSRLNQLLIENLTKTNDELIINDTSSPSIDLLHKFQRLLLSHICAAKPINDLSGAESLLESYIILMSSLCVSTLKKAQEVIVQERENVALILQCDISDSLLYELLLGLILIQKERPSFLSSFKWMENMLPLLIALDDINRLLYDTDVKNSDHMGWPGIISTTRDNDVDRMTATSEAQLIRKCDFENSMIDGCKYIIVNGCVYDVKDFVCENAESQNLIETNIGKDLSNELSALEHQKTLEDIVGNNSILVGKYECEQSSRYKDVDQSYEKLCYFESEKTLAWILGMRSNILQKSTFLQPAEMTCKKMLNSIILRGGLQTNIANPFDEEKFEARSSGSTAGSTPTTDVVNLLGELPPIAQCPPLQYRIQSLIYGLAESKTTDSNVSAWISLSERYCKENNLIWHQEYSTDHPIIDVERLLTAVLIRHQSLGTLVLAVIDRDMTGTAGKVPQPIIDIIKIVHMMKWNLIKIRQQLNRSYKEVCTPILEKCRFLLYEVRPSISPEQSGLKKLFHHYKEPRFKTIVKQIIVDSKISREDGELETSKIEDLLNASIQSHHNSYSKVAQFVSEHFERHLSNESLHKVGSSEAMNFEMIPSKTPSNENLLAVDTPIEESSPLIMSNADEGMLNIDGKPLNTDEFVNNVILKLSERHNQNEDLKFKSSVNSQIVDFVMQENLDVETLRRAMFCQIQRYQTRKEGLKMFHELLSINNLLDAAKYNIYNGFLNSAYAEENTESSDQQYDHILENLNLITAYQKADVLIAHSQILEWTIKEFQKYVNQEQIIGKQKWPHGDKDQTNLGTYVFLKKVSRARFLLMIFGLLAKNYTANELSLLINSGLLGTSLGILHQTGNNELPQSNKTDKELSVVFEENIKLKHNYSKDGMLTGPELVKLMKIGTRVARGADWKWGEQDGNGEGRIISEVGDDGWVRVEWDTGATNSYRMGKEGQFDLRLADSSFKTISPDKESFKDNELFESKLQQNDFHPTKLLKSACIKLLQMVSTSVGIHGDKMQNEAVRVFVTMFYAILSQKGNYSLNIGLDMWRTIAFLKSILKSHCISKHITTELWLKLYFDMLRSPIMNEKDVFKKVQCIKLLTATLVQWNETSTERTEYIINQLFFMLGAICMNCPYDQSLTQLPIGIKTKVLASASHSGTIAEELITLIRKLHTLPSWNETINNFISQKMCIAADMFIDLERDSNVYEEKVNVAAALNVIGGFDPRLRIGIDVIYDSVKCSISRMTQSGTVILNVHNSNETKNISFSKVEKVIEQGIFSLSKLSLNEILLNSWAVLMYGMNFDTKLIDNLNAFDVGLLSNQQIQLSSLKATQVLFRHQSLLKTILRQRSPGILKYSSDDSMSDDSKNQKSDESDDKKEQASPQEPKHELLVQSVLSRAIQSSPLKACYSQTEMEIAAISICQTLSAHFKNNIPASHVKFQNVKQATMIHGVALYNESIHESIYNNASNYASFGNESSRANPSTKLVIQIMEMGFTRKTVELALKQITNRVEILPTPEQVVQWIIDHPESIIDEDSKGTLNKINSFNVASTVDSDNDSTCSENLNSSSLSQQDRQTKFARRDDFKNADQYAIYVRGHIIPGMIVRCCRDFEEIRAGDVGIVLKIEPDELHDLNVRVDFKSHERPFWMCFVHLELLEPPSEDLKSLNITYGSHVKIKPTSSVPRTQTVKNTVGIVTSVNGLEVIVDFPQQKSWCGQLYDLELVHPATSENELYDIIEDWSQSLKTLTVSSNESLAKNLLERTSSFWQSANTQGRPWIRLEMRENILIHSLSLRIDPNDCSHQPSTIIVRAGDNISNLKDFNWVTIRSNDTHVVILSNVRQYFTYIEIYIKQCRNNGIQCRIHDLYMVGKRRQTDLDAMLTNAAFLATDNDMNEPTYASSSTGFVEEKMLKPPSSRDEGSSRVYVWGLNDKEQLAGLKGSKVKIPMFSAILSALKPIHIAGGSKSLFIVSQDGKLYSCGEGTNGRLGLGHNNNVSTPQQLPVLSQYIVKKVAVHSGGKHAMAITLDGKIFSWGEGEDGKLGHGNRLTLEKPKLIEALKTKRIRDIACGSAHSACITSEGHLYTWGLGEYGRLGHGDNQTLLKPKLVQKLVGQRVVQVACGSRDAQTLCLTEDGQVYSHGDGDFGKLGRGGSDGCSVPLPIERLNGLGIMQIECGAQFSLALTRSGEVWTWGKGDYYRLGHGSDQHVRKPTPVQGLRGKKVVHVAVGALHCLAVTESGQVYGWGDNDHGQQGSGSTSVNKKPTLVVGLDGVFVNRVACGSSHSVAWNLPDNEAEHDKKEAVPFAFPKDPLGGQSLGMYSADDQTTASPAISSKSKQPRKSLSEIVLSLESTSALQVALTHILNAIKILQARSCIIAALTSHAQIKNHQSTFDAEKILNEAKAEDIIEQDKQEVMAQTNQRDIVNSQIASGGGESLAEECEMPGGSEILNDPEYPNNPLPNTSNSLYRSLTNSMSMSVSSCNNAAQKASRMSTSAMSVMACIINRQEEMINEPTIVKSSLDEFLALLGETEARNLLELLKLSVCGRIPGPQANAETIANTLIELGLNSSTTGNMIIETCISELEDLTSRHCLEKVPKPVVQESSHPYVDDITLVGHVKIPGAEFLRIEFDHQCSTEKRNDPLIIMDASGRVIATRSGREYAQWAQEIRIPGDEMRWKFTSDNSVNGWGFRFLVHGIMPASYLQELGSDRKILSQPSIELVMVLLDSKLAPQNPNMLLRLISALSQCAQKGTLSINQRIWCLKKIHYYLTTSKYSSCASDTSLLEIINPLIPMILKQYEYEEGLVRTGVHLMHSLFFQSYIALACDLNVDNILPPAEAHKWSWFKRYCAAVRVAKALIRRTTLPKTFCLDVRKKLESNAGSGGPVTAAIEMSSSMTSSSSYYQSSSLQASIQNENDLSETFEKAPHEDHVLFTSNHDCQLLQWFNRRPEDWAFSWGDKAYSIFGWGHNHRGQLGGLDGSRIKIPTPCEALSMLRPVQIAGGEQTLYAVTHDGKVYATGYGAGGRLGIGGTDSVAVPTLIESLQHVFIKKVAVNSGGKHCLALSSDHEVFSWGEGEDGKLGHGNRDSYDRPKLIEALSGLGVIDIACGSAHSAAITSEGHVLTWGKGRYGRLGHGDSEDQLKPKVVEALLGYRVIDVACGSGDAQTLLITDDDNVFSTGDGDYGKLGRGGSDGCKIPMKIESLAGLGVIKVECGSQFSVALTRSGSVYTFGKGDYYRLGHGNSEHVRRPKKIAALQGKKIVSIATGSLHCIACTDTGECYTFGDNDEGQLGDGTVTAIQRPRLVSALQGKNIVQVVCGSAHTIAISTCPHSTNSRTLPAPPMEYDLVRDIEPEVLQNRLVLLHHFSELICPCLAMIPNEGDFSLGALRDILVYTIKEASLRKVIQCTMVRDKPHGPTIELNRIQVKRSRSRTGNGFAGIDGMKSVFGQMVQKLPLLTQESLFLPHRVWKVKFVGESVDDCGGGFSESIAEMCDELQNGSVPLLIQTPNGRGEAGANRDCFLLDPTLNSILHMNMFRFLGVLIGIAIRTGSPLSLNCLAEPVWRQLSGETLRPSDLTEVDRDYVTGLLCIRDMDDDPKIFQTMELPFSTPSAKGHEIFLSTKYTHITSENRHEYVKLALNYRLHEFDEQIKAVRDGMSKVIPVPLLSLFSATELQEMVCGSPDIPLGLLKTVATYKGVDSTSPLVQWFWEVMEEFTNQERSLFLRFVWGRTRLPRNIADFRGRDFVLQVLDKYNPADHFLPESYTCFFLLKMPRYSCKAVLMEKLKYAIHFCKSIDTDDYARVAMGDPTSHTASEDNSDIESVIFNPLHVRFS</sequence>
<feature type="region of interest" description="Disordered" evidence="12">
    <location>
        <begin position="2364"/>
        <end position="2397"/>
    </location>
</feature>
<dbReference type="PROSITE" id="PS50012">
    <property type="entry name" value="RCC1_3"/>
    <property type="match status" value="18"/>
</dbReference>
<dbReference type="InterPro" id="IPR051625">
    <property type="entry name" value="Signaling_Regulatory_Domain"/>
</dbReference>
<feature type="repeat" description="RCC1" evidence="11">
    <location>
        <begin position="615"/>
        <end position="666"/>
    </location>
</feature>
<dbReference type="InterPro" id="IPR014722">
    <property type="entry name" value="Rib_uL2_dom2"/>
</dbReference>
<feature type="repeat" description="RCC1" evidence="11">
    <location>
        <begin position="718"/>
        <end position="768"/>
    </location>
</feature>
<keyword evidence="5" id="KW-0963">Cytoplasm</keyword>